<feature type="transmembrane region" description="Helical" evidence="5">
    <location>
        <begin position="237"/>
        <end position="256"/>
    </location>
</feature>
<evidence type="ECO:0000256" key="5">
    <source>
        <dbReference type="SAM" id="Phobius"/>
    </source>
</evidence>
<feature type="transmembrane region" description="Helical" evidence="5">
    <location>
        <begin position="262"/>
        <end position="282"/>
    </location>
</feature>
<feature type="transmembrane region" description="Helical" evidence="5">
    <location>
        <begin position="150"/>
        <end position="168"/>
    </location>
</feature>
<reference evidence="7 8" key="1">
    <citation type="submission" date="2015-05" db="EMBL/GenBank/DDBJ databases">
        <title>Complete genome sequence of a sulfur-oxidizing gammaproteobacterium strain HA5.</title>
        <authorList>
            <person name="Miura A."/>
            <person name="Kojima H."/>
            <person name="Fukui M."/>
        </authorList>
    </citation>
    <scope>NUCLEOTIDE SEQUENCE [LARGE SCALE GENOMIC DNA]</scope>
    <source>
        <strain evidence="7 8">HA5</strain>
    </source>
</reference>
<keyword evidence="2 5" id="KW-0812">Transmembrane</keyword>
<protein>
    <submittedName>
        <fullName evidence="7">Membrane protein</fullName>
    </submittedName>
</protein>
<feature type="transmembrane region" description="Helical" evidence="5">
    <location>
        <begin position="180"/>
        <end position="200"/>
    </location>
</feature>
<evidence type="ECO:0000256" key="1">
    <source>
        <dbReference type="ARBA" id="ARBA00004141"/>
    </source>
</evidence>
<evidence type="ECO:0000256" key="3">
    <source>
        <dbReference type="ARBA" id="ARBA00022989"/>
    </source>
</evidence>
<evidence type="ECO:0000259" key="6">
    <source>
        <dbReference type="Pfam" id="PF00892"/>
    </source>
</evidence>
<dbReference type="Proteomes" id="UP000243180">
    <property type="component" value="Chromosome"/>
</dbReference>
<evidence type="ECO:0000256" key="4">
    <source>
        <dbReference type="ARBA" id="ARBA00023136"/>
    </source>
</evidence>
<dbReference type="RefSeq" id="WP_096361556.1">
    <property type="nucleotide sequence ID" value="NZ_AP014879.1"/>
</dbReference>
<sequence length="294" mass="31987">MAHADNLRRGALLMLASGLLFSVMGALVKYMSAHLPNEMVVFFRSVMGLLALLPWVLHRGVGHLKTKNLRGHLWRGLAGVAAMYCYFYAIAHLPLAEATLLNYSTPLFVPFIAAAWLGEKIPRKIWAAIITGFIGILLILKPGLDLFTPVSLIGVASGLFAALAMVSIRRLTHTEPTLRIVFYFSLVCTAVSAVPLAWRWQTPDPALWTLLILMGALASLAQLLLTRAYSHAPAAQVGPFTYATVVFAAAIGWMFWGEIPDLLSFGGTALVCLAGIMTIRFAGQRLLSEARLAK</sequence>
<evidence type="ECO:0000313" key="7">
    <source>
        <dbReference type="EMBL" id="BAV34857.1"/>
    </source>
</evidence>
<feature type="domain" description="EamA" evidence="6">
    <location>
        <begin position="152"/>
        <end position="277"/>
    </location>
</feature>
<feature type="transmembrane region" description="Helical" evidence="5">
    <location>
        <begin position="125"/>
        <end position="144"/>
    </location>
</feature>
<dbReference type="InterPro" id="IPR000620">
    <property type="entry name" value="EamA_dom"/>
</dbReference>
<dbReference type="KEGG" id="slim:SCL_2580"/>
<feature type="transmembrane region" description="Helical" evidence="5">
    <location>
        <begin position="100"/>
        <end position="118"/>
    </location>
</feature>
<evidence type="ECO:0000256" key="2">
    <source>
        <dbReference type="ARBA" id="ARBA00022692"/>
    </source>
</evidence>
<dbReference type="InterPro" id="IPR037185">
    <property type="entry name" value="EmrE-like"/>
</dbReference>
<dbReference type="EMBL" id="AP014879">
    <property type="protein sequence ID" value="BAV34857.1"/>
    <property type="molecule type" value="Genomic_DNA"/>
</dbReference>
<dbReference type="Gene3D" id="1.10.3730.20">
    <property type="match status" value="1"/>
</dbReference>
<keyword evidence="3 5" id="KW-1133">Transmembrane helix</keyword>
<accession>A0A1B4XJ77</accession>
<feature type="transmembrane region" description="Helical" evidence="5">
    <location>
        <begin position="73"/>
        <end position="94"/>
    </location>
</feature>
<dbReference type="Pfam" id="PF00892">
    <property type="entry name" value="EamA"/>
    <property type="match status" value="2"/>
</dbReference>
<proteinExistence type="predicted"/>
<feature type="transmembrane region" description="Helical" evidence="5">
    <location>
        <begin position="41"/>
        <end position="61"/>
    </location>
</feature>
<dbReference type="AlphaFoldDB" id="A0A1B4XJ77"/>
<feature type="domain" description="EamA" evidence="6">
    <location>
        <begin position="9"/>
        <end position="140"/>
    </location>
</feature>
<organism evidence="7 8">
    <name type="scientific">Sulfuricaulis limicola</name>
    <dbReference type="NCBI Taxonomy" id="1620215"/>
    <lineage>
        <taxon>Bacteria</taxon>
        <taxon>Pseudomonadati</taxon>
        <taxon>Pseudomonadota</taxon>
        <taxon>Gammaproteobacteria</taxon>
        <taxon>Acidiferrobacterales</taxon>
        <taxon>Acidiferrobacteraceae</taxon>
        <taxon>Sulfuricaulis</taxon>
    </lineage>
</organism>
<evidence type="ECO:0000313" key="8">
    <source>
        <dbReference type="Proteomes" id="UP000243180"/>
    </source>
</evidence>
<dbReference type="OrthoDB" id="5565182at2"/>
<feature type="transmembrane region" description="Helical" evidence="5">
    <location>
        <begin position="206"/>
        <end position="225"/>
    </location>
</feature>
<keyword evidence="4 5" id="KW-0472">Membrane</keyword>
<dbReference type="PANTHER" id="PTHR22911">
    <property type="entry name" value="ACYL-MALONYL CONDENSING ENZYME-RELATED"/>
    <property type="match status" value="1"/>
</dbReference>
<keyword evidence="8" id="KW-1185">Reference proteome</keyword>
<dbReference type="InParanoid" id="A0A1B4XJ77"/>
<dbReference type="GO" id="GO:0016020">
    <property type="term" value="C:membrane"/>
    <property type="evidence" value="ECO:0007669"/>
    <property type="project" value="UniProtKB-SubCell"/>
</dbReference>
<comment type="subcellular location">
    <subcellularLocation>
        <location evidence="1">Membrane</location>
        <topology evidence="1">Multi-pass membrane protein</topology>
    </subcellularLocation>
</comment>
<name>A0A1B4XJ77_9GAMM</name>
<gene>
    <name evidence="7" type="ORF">SCL_2580</name>
</gene>
<dbReference type="SUPFAM" id="SSF103481">
    <property type="entry name" value="Multidrug resistance efflux transporter EmrE"/>
    <property type="match status" value="2"/>
</dbReference>
<dbReference type="PANTHER" id="PTHR22911:SF6">
    <property type="entry name" value="SOLUTE CARRIER FAMILY 35 MEMBER G1"/>
    <property type="match status" value="1"/>
</dbReference>